<dbReference type="Gene3D" id="3.40.50.620">
    <property type="entry name" value="HUPs"/>
    <property type="match status" value="1"/>
</dbReference>
<protein>
    <recommendedName>
        <fullName evidence="5">Nicotinamide-nucleotide adenylyltransferase</fullName>
    </recommendedName>
</protein>
<dbReference type="EMBL" id="CAJNOL010012731">
    <property type="protein sequence ID" value="CAF1660954.1"/>
    <property type="molecule type" value="Genomic_DNA"/>
</dbReference>
<sequence>MIKTKQYLERVHGFNVIGGYLSPTHDEYVRGKLGEELISGQHRIEICQKAIEEANQQHWLSVDKAECMAPNFISLGQVTLSLKMFINTVLNLPKPVRVIYIAGLDLFNRCHGMHRLRTPDRDGVAVVYRSGEEEHLVRSVQSPHLDKVYYVKNDSTDNEISALSDISSTQIRRMLKDGQSCEHLTYPSVLNYLKLIPLEKK</sequence>
<dbReference type="InterPro" id="IPR051182">
    <property type="entry name" value="Euk_NMN_adenylyltrnsfrase"/>
</dbReference>
<evidence type="ECO:0000313" key="4">
    <source>
        <dbReference type="Proteomes" id="UP000663870"/>
    </source>
</evidence>
<evidence type="ECO:0008006" key="5">
    <source>
        <dbReference type="Google" id="ProtNLM"/>
    </source>
</evidence>
<evidence type="ECO:0000313" key="3">
    <source>
        <dbReference type="Proteomes" id="UP000663854"/>
    </source>
</evidence>
<dbReference type="EMBL" id="CAJNOH010010898">
    <property type="protein sequence ID" value="CAF1518373.1"/>
    <property type="molecule type" value="Genomic_DNA"/>
</dbReference>
<name>A0A815UB28_9BILA</name>
<reference evidence="1" key="1">
    <citation type="submission" date="2021-02" db="EMBL/GenBank/DDBJ databases">
        <authorList>
            <person name="Nowell W R."/>
        </authorList>
    </citation>
    <scope>NUCLEOTIDE SEQUENCE</scope>
</reference>
<dbReference type="Proteomes" id="UP000663870">
    <property type="component" value="Unassembled WGS sequence"/>
</dbReference>
<dbReference type="GO" id="GO:0000309">
    <property type="term" value="F:nicotinamide-nucleotide adenylyltransferase activity"/>
    <property type="evidence" value="ECO:0007669"/>
    <property type="project" value="TreeGrafter"/>
</dbReference>
<dbReference type="GO" id="GO:0009435">
    <property type="term" value="P:NAD+ biosynthetic process"/>
    <property type="evidence" value="ECO:0007669"/>
    <property type="project" value="TreeGrafter"/>
</dbReference>
<dbReference type="SUPFAM" id="SSF52374">
    <property type="entry name" value="Nucleotidylyl transferase"/>
    <property type="match status" value="1"/>
</dbReference>
<organism evidence="1 3">
    <name type="scientific">Rotaria sordida</name>
    <dbReference type="NCBI Taxonomy" id="392033"/>
    <lineage>
        <taxon>Eukaryota</taxon>
        <taxon>Metazoa</taxon>
        <taxon>Spiralia</taxon>
        <taxon>Gnathifera</taxon>
        <taxon>Rotifera</taxon>
        <taxon>Eurotatoria</taxon>
        <taxon>Bdelloidea</taxon>
        <taxon>Philodinida</taxon>
        <taxon>Philodinidae</taxon>
        <taxon>Rotaria</taxon>
    </lineage>
</organism>
<keyword evidence="4" id="KW-1185">Reference proteome</keyword>
<evidence type="ECO:0000313" key="2">
    <source>
        <dbReference type="EMBL" id="CAF1660954.1"/>
    </source>
</evidence>
<dbReference type="AlphaFoldDB" id="A0A815UB28"/>
<dbReference type="Proteomes" id="UP000663854">
    <property type="component" value="Unassembled WGS sequence"/>
</dbReference>
<accession>A0A815UB28</accession>
<dbReference type="GO" id="GO:0004515">
    <property type="term" value="F:nicotinate-nucleotide adenylyltransferase activity"/>
    <property type="evidence" value="ECO:0007669"/>
    <property type="project" value="TreeGrafter"/>
</dbReference>
<dbReference type="PANTHER" id="PTHR12039">
    <property type="entry name" value="NICOTINAMIDE MONONUCLEOTIDE ADENYLYLTRANSFERASE"/>
    <property type="match status" value="1"/>
</dbReference>
<proteinExistence type="predicted"/>
<dbReference type="InterPro" id="IPR014729">
    <property type="entry name" value="Rossmann-like_a/b/a_fold"/>
</dbReference>
<evidence type="ECO:0000313" key="1">
    <source>
        <dbReference type="EMBL" id="CAF1518373.1"/>
    </source>
</evidence>
<dbReference type="PANTHER" id="PTHR12039:SF0">
    <property type="entry name" value="NICOTINAMIDE-NUCLEOTIDE ADENYLYLTRANSFERASE"/>
    <property type="match status" value="1"/>
</dbReference>
<gene>
    <name evidence="2" type="ORF">JXQ802_LOCUS56056</name>
    <name evidence="1" type="ORF">PYM288_LOCUS39506</name>
</gene>
<comment type="caution">
    <text evidence="1">The sequence shown here is derived from an EMBL/GenBank/DDBJ whole genome shotgun (WGS) entry which is preliminary data.</text>
</comment>